<evidence type="ECO:0000313" key="2">
    <source>
        <dbReference type="Proteomes" id="UP000006177"/>
    </source>
</evidence>
<dbReference type="STRING" id="1048260.LFML04_0452"/>
<dbReference type="AlphaFoldDB" id="J9Z852"/>
<dbReference type="PATRIC" id="fig|1048260.3.peg.487"/>
<name>J9Z852_LEPFM</name>
<dbReference type="Proteomes" id="UP000006177">
    <property type="component" value="Chromosome"/>
</dbReference>
<reference evidence="1 2" key="1">
    <citation type="journal article" date="2011" name="J. Microbiol.">
        <title>Complete genome of Leptospirillum ferriphilum ML-04 provides insight into its physiology and environmental adaptation.</title>
        <authorList>
            <person name="Mi S."/>
            <person name="Song J."/>
            <person name="Lin J."/>
            <person name="Che Y."/>
            <person name="Zheng H."/>
            <person name="Lin J."/>
        </authorList>
    </citation>
    <scope>NUCLEOTIDE SEQUENCE [LARGE SCALE GENOMIC DNA]</scope>
    <source>
        <strain evidence="1 2">ML-04</strain>
    </source>
</reference>
<proteinExistence type="predicted"/>
<gene>
    <name evidence="1" type="ordered locus">LFML04_0452</name>
</gene>
<dbReference type="EMBL" id="CP002919">
    <property type="protein sequence ID" value="AFS52690.1"/>
    <property type="molecule type" value="Genomic_DNA"/>
</dbReference>
<dbReference type="HOGENOM" id="CLU_1633358_0_0_0"/>
<protein>
    <submittedName>
        <fullName evidence="1">Uncharacterized protein</fullName>
    </submittedName>
</protein>
<sequence length="162" mass="18108">MCGFWVHVCHSSPRLSESDQMLVLSGIIQKIRGFGKIASEKKDFVCCCEQNFRFSDKRGAKSKEARQTWRSEDFGKTSFFVSSVRFRSSRERWAPITLFLNSPGERVFRNVPRAGGVVVAGLSRTVYLYSRDVTGGILFSFTLSGGCRPPSGPLNRSGRPCP</sequence>
<evidence type="ECO:0000313" key="1">
    <source>
        <dbReference type="EMBL" id="AFS52690.1"/>
    </source>
</evidence>
<dbReference type="KEGG" id="lfi:LFML04_0452"/>
<accession>J9Z852</accession>
<organism evidence="1 2">
    <name type="scientific">Leptospirillum ferriphilum (strain ML-04)</name>
    <dbReference type="NCBI Taxonomy" id="1048260"/>
    <lineage>
        <taxon>Bacteria</taxon>
        <taxon>Pseudomonadati</taxon>
        <taxon>Nitrospirota</taxon>
        <taxon>Nitrospiria</taxon>
        <taxon>Nitrospirales</taxon>
        <taxon>Nitrospiraceae</taxon>
        <taxon>Leptospirillum</taxon>
    </lineage>
</organism>